<keyword evidence="3 6" id="KW-0812">Transmembrane</keyword>
<feature type="transmembrane region" description="Helical" evidence="6">
    <location>
        <begin position="233"/>
        <end position="250"/>
    </location>
</feature>
<dbReference type="STRING" id="1136497.SAMN04489752_1832"/>
<evidence type="ECO:0000313" key="8">
    <source>
        <dbReference type="EMBL" id="SDS49390.1"/>
    </source>
</evidence>
<feature type="transmembrane region" description="Helical" evidence="6">
    <location>
        <begin position="271"/>
        <end position="296"/>
    </location>
</feature>
<feature type="transmembrane region" description="Helical" evidence="6">
    <location>
        <begin position="141"/>
        <end position="164"/>
    </location>
</feature>
<feature type="transmembrane region" description="Helical" evidence="6">
    <location>
        <begin position="316"/>
        <end position="337"/>
    </location>
</feature>
<evidence type="ECO:0000256" key="4">
    <source>
        <dbReference type="ARBA" id="ARBA00022989"/>
    </source>
</evidence>
<feature type="transmembrane region" description="Helical" evidence="6">
    <location>
        <begin position="82"/>
        <end position="105"/>
    </location>
</feature>
<feature type="transmembrane region" description="Helical" evidence="6">
    <location>
        <begin position="12"/>
        <end position="39"/>
    </location>
</feature>
<gene>
    <name evidence="8" type="ORF">SAMN04489752_1832</name>
</gene>
<evidence type="ECO:0000259" key="7">
    <source>
        <dbReference type="PROSITE" id="PS50850"/>
    </source>
</evidence>
<protein>
    <submittedName>
        <fullName evidence="8">Major Facilitator Superfamily protein</fullName>
    </submittedName>
</protein>
<comment type="subcellular location">
    <subcellularLocation>
        <location evidence="1">Cell membrane</location>
        <topology evidence="1">Multi-pass membrane protein</topology>
    </subcellularLocation>
</comment>
<keyword evidence="4 6" id="KW-1133">Transmembrane helix</keyword>
<dbReference type="PROSITE" id="PS50850">
    <property type="entry name" value="MFS"/>
    <property type="match status" value="1"/>
</dbReference>
<evidence type="ECO:0000256" key="6">
    <source>
        <dbReference type="SAM" id="Phobius"/>
    </source>
</evidence>
<feature type="transmembrane region" description="Helical" evidence="6">
    <location>
        <begin position="349"/>
        <end position="367"/>
    </location>
</feature>
<evidence type="ECO:0000256" key="5">
    <source>
        <dbReference type="ARBA" id="ARBA00023136"/>
    </source>
</evidence>
<dbReference type="AlphaFoldDB" id="A0A1H1SN08"/>
<feature type="transmembrane region" description="Helical" evidence="6">
    <location>
        <begin position="449"/>
        <end position="470"/>
    </location>
</feature>
<dbReference type="Gene3D" id="1.20.1720.10">
    <property type="entry name" value="Multidrug resistance protein D"/>
    <property type="match status" value="1"/>
</dbReference>
<evidence type="ECO:0000256" key="1">
    <source>
        <dbReference type="ARBA" id="ARBA00004651"/>
    </source>
</evidence>
<feature type="domain" description="Major facilitator superfamily (MFS) profile" evidence="7">
    <location>
        <begin position="1"/>
        <end position="475"/>
    </location>
</feature>
<dbReference type="EMBL" id="LT629766">
    <property type="protein sequence ID" value="SDS49390.1"/>
    <property type="molecule type" value="Genomic_DNA"/>
</dbReference>
<feature type="transmembrane region" description="Helical" evidence="6">
    <location>
        <begin position="418"/>
        <end position="443"/>
    </location>
</feature>
<keyword evidence="2" id="KW-0813">Transport</keyword>
<keyword evidence="9" id="KW-1185">Reference proteome</keyword>
<reference evidence="9" key="1">
    <citation type="submission" date="2016-10" db="EMBL/GenBank/DDBJ databases">
        <authorList>
            <person name="Varghese N."/>
            <person name="Submissions S."/>
        </authorList>
    </citation>
    <scope>NUCLEOTIDE SEQUENCE [LARGE SCALE GENOMIC DNA]</scope>
    <source>
        <strain evidence="9">DSM 23676</strain>
    </source>
</reference>
<dbReference type="Pfam" id="PF07690">
    <property type="entry name" value="MFS_1"/>
    <property type="match status" value="1"/>
</dbReference>
<organism evidence="8 9">
    <name type="scientific">Brevibacterium siliguriense</name>
    <dbReference type="NCBI Taxonomy" id="1136497"/>
    <lineage>
        <taxon>Bacteria</taxon>
        <taxon>Bacillati</taxon>
        <taxon>Actinomycetota</taxon>
        <taxon>Actinomycetes</taxon>
        <taxon>Micrococcales</taxon>
        <taxon>Brevibacteriaceae</taxon>
        <taxon>Brevibacterium</taxon>
    </lineage>
</organism>
<feature type="transmembrane region" description="Helical" evidence="6">
    <location>
        <begin position="51"/>
        <end position="70"/>
    </location>
</feature>
<dbReference type="GO" id="GO:0022857">
    <property type="term" value="F:transmembrane transporter activity"/>
    <property type="evidence" value="ECO:0007669"/>
    <property type="project" value="InterPro"/>
</dbReference>
<proteinExistence type="predicted"/>
<dbReference type="PANTHER" id="PTHR42718">
    <property type="entry name" value="MAJOR FACILITATOR SUPERFAMILY MULTIDRUG TRANSPORTER MFSC"/>
    <property type="match status" value="1"/>
</dbReference>
<accession>A0A1H1SN08</accession>
<dbReference type="SUPFAM" id="SSF103473">
    <property type="entry name" value="MFS general substrate transporter"/>
    <property type="match status" value="1"/>
</dbReference>
<sequence length="492" mass="50724">MSVPSHNGRVTKFWLITCALIAAEVVAILETTMSIQLVYAPEGFFDVPLSTLTWIVTAYTLAAAIFAGIGARLGDQYGRRKILIGALALGAVGSLLSAVAPVFWVLVVGRVFQGVTGCVLPLAMGIISARYPKDRTGTAVTLVSSSAIIAGAFGILIAGALISVFSWHSIYVVTTVSALAVAAFVAAVVPRDRVSDLAATRRIDVLGAVLFGLGIGSALYAVTASADRGWADWQVLGFGLAGLIVLAIFVRHESTIAHPLFEIRLLRDSKVRAAMILSVVLGFGPLGMFTVLSATISRQPSAVDGTSIGVGIGLSPMSFGLWTAAFSGVAFLLAGAIGRMTTNYGARTTLVTGSGLAIIGVLLIAVFPSNTLVVLTAILVFTVGSSCLFSGIPAMIVETVDVSVVSIAAAMAQVIRNTFQSVGTSVLGVVMSIGTIAIAGQGFVSNPGLWAAALVIAGASVLSAALSLAVGSRRRPRPALEKYATQKQSLDR</sequence>
<dbReference type="InterPro" id="IPR020846">
    <property type="entry name" value="MFS_dom"/>
</dbReference>
<evidence type="ECO:0000313" key="9">
    <source>
        <dbReference type="Proteomes" id="UP000199597"/>
    </source>
</evidence>
<dbReference type="RefSeq" id="WP_092012700.1">
    <property type="nucleotide sequence ID" value="NZ_LT629766.1"/>
</dbReference>
<feature type="transmembrane region" description="Helical" evidence="6">
    <location>
        <begin position="111"/>
        <end position="129"/>
    </location>
</feature>
<name>A0A1H1SN08_9MICO</name>
<feature type="transmembrane region" description="Helical" evidence="6">
    <location>
        <begin position="373"/>
        <end position="397"/>
    </location>
</feature>
<feature type="transmembrane region" description="Helical" evidence="6">
    <location>
        <begin position="170"/>
        <end position="190"/>
    </location>
</feature>
<feature type="transmembrane region" description="Helical" evidence="6">
    <location>
        <begin position="202"/>
        <end position="221"/>
    </location>
</feature>
<keyword evidence="5 6" id="KW-0472">Membrane</keyword>
<dbReference type="InterPro" id="IPR011701">
    <property type="entry name" value="MFS"/>
</dbReference>
<dbReference type="Gene3D" id="1.20.1250.20">
    <property type="entry name" value="MFS general substrate transporter like domains"/>
    <property type="match status" value="1"/>
</dbReference>
<dbReference type="Proteomes" id="UP000199597">
    <property type="component" value="Chromosome I"/>
</dbReference>
<dbReference type="GO" id="GO:0005886">
    <property type="term" value="C:plasma membrane"/>
    <property type="evidence" value="ECO:0007669"/>
    <property type="project" value="UniProtKB-SubCell"/>
</dbReference>
<dbReference type="PANTHER" id="PTHR42718:SF9">
    <property type="entry name" value="MAJOR FACILITATOR SUPERFAMILY MULTIDRUG TRANSPORTER MFSC"/>
    <property type="match status" value="1"/>
</dbReference>
<dbReference type="InterPro" id="IPR036259">
    <property type="entry name" value="MFS_trans_sf"/>
</dbReference>
<dbReference type="OrthoDB" id="9812221at2"/>
<evidence type="ECO:0000256" key="3">
    <source>
        <dbReference type="ARBA" id="ARBA00022692"/>
    </source>
</evidence>
<evidence type="ECO:0000256" key="2">
    <source>
        <dbReference type="ARBA" id="ARBA00022448"/>
    </source>
</evidence>